<reference evidence="3" key="1">
    <citation type="journal article" date="2013" name="Stand. Genomic Sci.">
        <title>Genome sequence of the Litoreibacter arenae type strain (DSM 19593(T)), a member of the Roseobacter clade isolated from sea sand.</title>
        <authorList>
            <person name="Riedel T."/>
            <person name="Fiebig A."/>
            <person name="Petersen J."/>
            <person name="Gronow S."/>
            <person name="Kyrpides N.C."/>
            <person name="Goker M."/>
            <person name="Klenk H.P."/>
        </authorList>
    </citation>
    <scope>NUCLEOTIDE SEQUENCE [LARGE SCALE GENOMIC DNA]</scope>
    <source>
        <strain evidence="3">DSM 19593</strain>
    </source>
</reference>
<sequence length="95" mass="11115">MDKKQAYQDKFYAQMDEWKAQISQLRAKAEKAQADAQLKYMEEVEELKAKQKQAEAQMHKLRDAQGEAWKDMTAGVESAWDELGEAMKRARKRFS</sequence>
<protein>
    <submittedName>
        <fullName evidence="2">Putative conserved coiled coil protein</fullName>
    </submittedName>
</protein>
<dbReference type="AlphaFoldDB" id="S9RW59"/>
<feature type="coiled-coil region" evidence="1">
    <location>
        <begin position="15"/>
        <end position="67"/>
    </location>
</feature>
<comment type="caution">
    <text evidence="2">The sequence shown here is derived from an EMBL/GenBank/DDBJ whole genome shotgun (WGS) entry which is preliminary data.</text>
</comment>
<dbReference type="EMBL" id="AONI01000013">
    <property type="protein sequence ID" value="EPX78239.1"/>
    <property type="molecule type" value="Genomic_DNA"/>
</dbReference>
<name>S9RW59_9RHOB</name>
<proteinExistence type="predicted"/>
<accession>S9RW59</accession>
<dbReference type="eggNOG" id="ENOG5032YVY">
    <property type="taxonomic scope" value="Bacteria"/>
</dbReference>
<keyword evidence="1" id="KW-0175">Coiled coil</keyword>
<dbReference type="STRING" id="1123360.thalar_02468"/>
<keyword evidence="3" id="KW-1185">Reference proteome</keyword>
<gene>
    <name evidence="2" type="ORF">thalar_02468</name>
</gene>
<evidence type="ECO:0000313" key="2">
    <source>
        <dbReference type="EMBL" id="EPX78239.1"/>
    </source>
</evidence>
<dbReference type="Proteomes" id="UP000015351">
    <property type="component" value="Unassembled WGS sequence"/>
</dbReference>
<evidence type="ECO:0000256" key="1">
    <source>
        <dbReference type="SAM" id="Coils"/>
    </source>
</evidence>
<dbReference type="HOGENOM" id="CLU_142668_4_0_5"/>
<evidence type="ECO:0000313" key="3">
    <source>
        <dbReference type="Proteomes" id="UP000015351"/>
    </source>
</evidence>
<organism evidence="2 3">
    <name type="scientific">Litoreibacter arenae DSM 19593</name>
    <dbReference type="NCBI Taxonomy" id="1123360"/>
    <lineage>
        <taxon>Bacteria</taxon>
        <taxon>Pseudomonadati</taxon>
        <taxon>Pseudomonadota</taxon>
        <taxon>Alphaproteobacteria</taxon>
        <taxon>Rhodobacterales</taxon>
        <taxon>Roseobacteraceae</taxon>
        <taxon>Litoreibacter</taxon>
    </lineage>
</organism>
<dbReference type="RefSeq" id="WP_021101397.1">
    <property type="nucleotide sequence ID" value="NZ_KE557311.1"/>
</dbReference>
<dbReference type="OrthoDB" id="9813316at2"/>